<name>A0A931DIA7_9ACTN</name>
<evidence type="ECO:0000256" key="7">
    <source>
        <dbReference type="ARBA" id="ARBA00023239"/>
    </source>
</evidence>
<dbReference type="SUPFAM" id="SSF143081">
    <property type="entry name" value="BB1717-like"/>
    <property type="match status" value="1"/>
</dbReference>
<dbReference type="GO" id="GO:0008233">
    <property type="term" value="F:peptidase activity"/>
    <property type="evidence" value="ECO:0007669"/>
    <property type="project" value="UniProtKB-KW"/>
</dbReference>
<keyword evidence="6" id="KW-0238">DNA-binding</keyword>
<comment type="similarity">
    <text evidence="1 8">Belongs to the SOS response-associated peptidase family.</text>
</comment>
<dbReference type="AlphaFoldDB" id="A0A931DIA7"/>
<keyword evidence="7" id="KW-0456">Lyase</keyword>
<dbReference type="Pfam" id="PF02586">
    <property type="entry name" value="SRAP"/>
    <property type="match status" value="1"/>
</dbReference>
<dbReference type="GO" id="GO:0016829">
    <property type="term" value="F:lyase activity"/>
    <property type="evidence" value="ECO:0007669"/>
    <property type="project" value="UniProtKB-KW"/>
</dbReference>
<gene>
    <name evidence="10" type="ORF">IW256_001578</name>
</gene>
<reference evidence="10" key="1">
    <citation type="submission" date="2020-11" db="EMBL/GenBank/DDBJ databases">
        <title>Sequencing the genomes of 1000 actinobacteria strains.</title>
        <authorList>
            <person name="Klenk H.-P."/>
        </authorList>
    </citation>
    <scope>NUCLEOTIDE SEQUENCE</scope>
    <source>
        <strain evidence="10">DSM 43175</strain>
    </source>
</reference>
<evidence type="ECO:0000256" key="9">
    <source>
        <dbReference type="SAM" id="MobiDB-lite"/>
    </source>
</evidence>
<dbReference type="InterPro" id="IPR003738">
    <property type="entry name" value="SRAP"/>
</dbReference>
<dbReference type="Proteomes" id="UP000614047">
    <property type="component" value="Unassembled WGS sequence"/>
</dbReference>
<organism evidence="10 11">
    <name type="scientific">Actinomadura viridis</name>
    <dbReference type="NCBI Taxonomy" id="58110"/>
    <lineage>
        <taxon>Bacteria</taxon>
        <taxon>Bacillati</taxon>
        <taxon>Actinomycetota</taxon>
        <taxon>Actinomycetes</taxon>
        <taxon>Streptosporangiales</taxon>
        <taxon>Thermomonosporaceae</taxon>
        <taxon>Actinomadura</taxon>
    </lineage>
</organism>
<feature type="compositionally biased region" description="Polar residues" evidence="9">
    <location>
        <begin position="276"/>
        <end position="285"/>
    </location>
</feature>
<dbReference type="InterPro" id="IPR036590">
    <property type="entry name" value="SRAP-like"/>
</dbReference>
<evidence type="ECO:0000256" key="5">
    <source>
        <dbReference type="ARBA" id="ARBA00023124"/>
    </source>
</evidence>
<dbReference type="RefSeq" id="WP_197010322.1">
    <property type="nucleotide sequence ID" value="NZ_BAABES010000006.1"/>
</dbReference>
<feature type="region of interest" description="Disordered" evidence="9">
    <location>
        <begin position="50"/>
        <end position="75"/>
    </location>
</feature>
<evidence type="ECO:0000256" key="8">
    <source>
        <dbReference type="RuleBase" id="RU364100"/>
    </source>
</evidence>
<dbReference type="PANTHER" id="PTHR13604">
    <property type="entry name" value="DC12-RELATED"/>
    <property type="match status" value="1"/>
</dbReference>
<dbReference type="EMBL" id="JADOUA010000001">
    <property type="protein sequence ID" value="MBG6087465.1"/>
    <property type="molecule type" value="Genomic_DNA"/>
</dbReference>
<evidence type="ECO:0000256" key="4">
    <source>
        <dbReference type="ARBA" id="ARBA00022801"/>
    </source>
</evidence>
<comment type="caution">
    <text evidence="10">The sequence shown here is derived from an EMBL/GenBank/DDBJ whole genome shotgun (WGS) entry which is preliminary data.</text>
</comment>
<dbReference type="Gene3D" id="3.90.1680.10">
    <property type="entry name" value="SOS response associated peptidase-like"/>
    <property type="match status" value="1"/>
</dbReference>
<feature type="compositionally biased region" description="Basic and acidic residues" evidence="9">
    <location>
        <begin position="65"/>
        <end position="75"/>
    </location>
</feature>
<evidence type="ECO:0000256" key="6">
    <source>
        <dbReference type="ARBA" id="ARBA00023125"/>
    </source>
</evidence>
<feature type="region of interest" description="Disordered" evidence="9">
    <location>
        <begin position="144"/>
        <end position="164"/>
    </location>
</feature>
<dbReference type="EC" id="3.4.-.-" evidence="8"/>
<keyword evidence="11" id="KW-1185">Reference proteome</keyword>
<proteinExistence type="inferred from homology"/>
<dbReference type="PANTHER" id="PTHR13604:SF0">
    <property type="entry name" value="ABASIC SITE PROCESSING PROTEIN HMCES"/>
    <property type="match status" value="1"/>
</dbReference>
<dbReference type="GO" id="GO:0003697">
    <property type="term" value="F:single-stranded DNA binding"/>
    <property type="evidence" value="ECO:0007669"/>
    <property type="project" value="InterPro"/>
</dbReference>
<evidence type="ECO:0000256" key="1">
    <source>
        <dbReference type="ARBA" id="ARBA00008136"/>
    </source>
</evidence>
<evidence type="ECO:0000256" key="2">
    <source>
        <dbReference type="ARBA" id="ARBA00022670"/>
    </source>
</evidence>
<evidence type="ECO:0000313" key="11">
    <source>
        <dbReference type="Proteomes" id="UP000614047"/>
    </source>
</evidence>
<keyword evidence="5" id="KW-0190">Covalent protein-DNA linkage</keyword>
<keyword evidence="3" id="KW-0227">DNA damage</keyword>
<dbReference type="GO" id="GO:0006508">
    <property type="term" value="P:proteolysis"/>
    <property type="evidence" value="ECO:0007669"/>
    <property type="project" value="UniProtKB-KW"/>
</dbReference>
<protein>
    <recommendedName>
        <fullName evidence="8">Abasic site processing protein</fullName>
        <ecNumber evidence="8">3.4.-.-</ecNumber>
    </recommendedName>
</protein>
<sequence length="285" mass="31845">MCGRYATTRARQELLDQFQVQVDAVEEDLQPDYNVAPTKQVPAILTRVPKGEGESVKDAGSAKNGGREAGAERAEEEAVRQLRTLRWGLVPSWAKDLSIGSRMINARVETVHEKASFRRAFARRRCLLPADGYFEWYEIKDQGDEEPADPARKQKKSKKPQKQPFFIRPKDGGVIAMAGLYELWKSPEGEWVWTCTVITTDAPDDLGRIHDRMPMTVRPDRWDAWLDPALTDPGQVRDLLVPAMAGTMDAYPVSKSVNSVRNNGPELIKPAVSGDSPGNHSDSLF</sequence>
<keyword evidence="4 8" id="KW-0378">Hydrolase</keyword>
<feature type="region of interest" description="Disordered" evidence="9">
    <location>
        <begin position="262"/>
        <end position="285"/>
    </location>
</feature>
<accession>A0A931DIA7</accession>
<evidence type="ECO:0000313" key="10">
    <source>
        <dbReference type="EMBL" id="MBG6087465.1"/>
    </source>
</evidence>
<dbReference type="GO" id="GO:0106300">
    <property type="term" value="P:protein-DNA covalent cross-linking repair"/>
    <property type="evidence" value="ECO:0007669"/>
    <property type="project" value="InterPro"/>
</dbReference>
<keyword evidence="2 8" id="KW-0645">Protease</keyword>
<evidence type="ECO:0000256" key="3">
    <source>
        <dbReference type="ARBA" id="ARBA00022763"/>
    </source>
</evidence>